<name>A0A8J2LMT3_9HEXA</name>
<feature type="region of interest" description="Disordered" evidence="1">
    <location>
        <begin position="79"/>
        <end position="157"/>
    </location>
</feature>
<comment type="caution">
    <text evidence="2">The sequence shown here is derived from an EMBL/GenBank/DDBJ whole genome shotgun (WGS) entry which is preliminary data.</text>
</comment>
<feature type="compositionally biased region" description="Basic and acidic residues" evidence="1">
    <location>
        <begin position="139"/>
        <end position="157"/>
    </location>
</feature>
<sequence length="157" mass="17487">MTVQETINIKKSELVKAYYELENLTRGSDKINNVELESITKFLSEHKEGILRYEPNYASINNSITSGYDRLDFDVPTNLIPHLPTVSKGQPPEPSPASAKPEITLPSYTSSNIEDEEPSTFIPPDPTKGKPTIPPKTSSHSEKFEDLSNAEKIDLVL</sequence>
<organism evidence="2 3">
    <name type="scientific">Allacma fusca</name>
    <dbReference type="NCBI Taxonomy" id="39272"/>
    <lineage>
        <taxon>Eukaryota</taxon>
        <taxon>Metazoa</taxon>
        <taxon>Ecdysozoa</taxon>
        <taxon>Arthropoda</taxon>
        <taxon>Hexapoda</taxon>
        <taxon>Collembola</taxon>
        <taxon>Symphypleona</taxon>
        <taxon>Sminthuridae</taxon>
        <taxon>Allacma</taxon>
    </lineage>
</organism>
<evidence type="ECO:0000256" key="1">
    <source>
        <dbReference type="SAM" id="MobiDB-lite"/>
    </source>
</evidence>
<dbReference type="Proteomes" id="UP000708208">
    <property type="component" value="Unassembled WGS sequence"/>
</dbReference>
<keyword evidence="3" id="KW-1185">Reference proteome</keyword>
<reference evidence="2" key="1">
    <citation type="submission" date="2021-06" db="EMBL/GenBank/DDBJ databases">
        <authorList>
            <person name="Hodson N. C."/>
            <person name="Mongue J. A."/>
            <person name="Jaron S. K."/>
        </authorList>
    </citation>
    <scope>NUCLEOTIDE SEQUENCE</scope>
</reference>
<evidence type="ECO:0000313" key="2">
    <source>
        <dbReference type="EMBL" id="CAG7825170.1"/>
    </source>
</evidence>
<protein>
    <submittedName>
        <fullName evidence="2">Uncharacterized protein</fullName>
    </submittedName>
</protein>
<evidence type="ECO:0000313" key="3">
    <source>
        <dbReference type="Proteomes" id="UP000708208"/>
    </source>
</evidence>
<dbReference type="EMBL" id="CAJVCH010535267">
    <property type="protein sequence ID" value="CAG7825170.1"/>
    <property type="molecule type" value="Genomic_DNA"/>
</dbReference>
<proteinExistence type="predicted"/>
<gene>
    <name evidence="2" type="ORF">AFUS01_LOCUS35294</name>
</gene>
<dbReference type="AlphaFoldDB" id="A0A8J2LMT3"/>
<feature type="non-terminal residue" evidence="2">
    <location>
        <position position="157"/>
    </location>
</feature>
<accession>A0A8J2LMT3</accession>